<evidence type="ECO:0000313" key="1">
    <source>
        <dbReference type="EMBL" id="RHH39447.1"/>
    </source>
</evidence>
<comment type="caution">
    <text evidence="1">The sequence shown here is derived from an EMBL/GenBank/DDBJ whole genome shotgun (WGS) entry which is preliminary data.</text>
</comment>
<proteinExistence type="predicted"/>
<dbReference type="EMBL" id="QRJR01000041">
    <property type="protein sequence ID" value="RHH39447.1"/>
    <property type="molecule type" value="Genomic_DNA"/>
</dbReference>
<reference evidence="1 2" key="1">
    <citation type="submission" date="2018-08" db="EMBL/GenBank/DDBJ databases">
        <title>A genome reference for cultivated species of the human gut microbiota.</title>
        <authorList>
            <person name="Zou Y."/>
            <person name="Xue W."/>
            <person name="Luo G."/>
        </authorList>
    </citation>
    <scope>NUCLEOTIDE SEQUENCE [LARGE SCALE GENOMIC DNA]</scope>
    <source>
        <strain evidence="1 2">AM17-48</strain>
    </source>
</reference>
<evidence type="ECO:0000313" key="2">
    <source>
        <dbReference type="Proteomes" id="UP000283329"/>
    </source>
</evidence>
<name>A0A414WR04_BACOV</name>
<accession>A0A414WR04</accession>
<dbReference type="Pfam" id="PF00132">
    <property type="entry name" value="Hexapep"/>
    <property type="match status" value="1"/>
</dbReference>
<dbReference type="SUPFAM" id="SSF51161">
    <property type="entry name" value="Trimeric LpxA-like enzymes"/>
    <property type="match status" value="1"/>
</dbReference>
<sequence length="228" mass="25295">MSVLQSIKSILTKLRELNFFSTIYINFITFSFDKAILFPILIFGRVNIKNARKGKLVFDCPLKTGLLQIGKHGLGFLDKRNCCTIWNIAGILYISGKARIGQGCCVEVGENATMTFGRDFNVTGRSVILCSNHITFVDGCLLSWDLLIMDKDWHSVISTVDGSILNLSKPINVGNHVWIGCRSTILKGVNISDNVIVAANSTISRSIDKEFVAVSGNGVLREDVRWEY</sequence>
<dbReference type="RefSeq" id="WP_115485116.1">
    <property type="nucleotide sequence ID" value="NZ_CAKJZM010000002.1"/>
</dbReference>
<dbReference type="PANTHER" id="PTHR23416">
    <property type="entry name" value="SIALIC ACID SYNTHASE-RELATED"/>
    <property type="match status" value="1"/>
</dbReference>
<dbReference type="InterPro" id="IPR001451">
    <property type="entry name" value="Hexapep"/>
</dbReference>
<protein>
    <submittedName>
        <fullName evidence="1">Uncharacterized protein</fullName>
    </submittedName>
</protein>
<dbReference type="Gene3D" id="2.160.10.10">
    <property type="entry name" value="Hexapeptide repeat proteins"/>
    <property type="match status" value="1"/>
</dbReference>
<dbReference type="InterPro" id="IPR051159">
    <property type="entry name" value="Hexapeptide_acetyltransf"/>
</dbReference>
<dbReference type="AlphaFoldDB" id="A0A414WR04"/>
<dbReference type="Proteomes" id="UP000283329">
    <property type="component" value="Unassembled WGS sequence"/>
</dbReference>
<organism evidence="1 2">
    <name type="scientific">Bacteroides ovatus</name>
    <dbReference type="NCBI Taxonomy" id="28116"/>
    <lineage>
        <taxon>Bacteria</taxon>
        <taxon>Pseudomonadati</taxon>
        <taxon>Bacteroidota</taxon>
        <taxon>Bacteroidia</taxon>
        <taxon>Bacteroidales</taxon>
        <taxon>Bacteroidaceae</taxon>
        <taxon>Bacteroides</taxon>
    </lineage>
</organism>
<dbReference type="PANTHER" id="PTHR23416:SF78">
    <property type="entry name" value="LIPOPOLYSACCHARIDE BIOSYNTHESIS O-ACETYL TRANSFERASE WBBJ-RELATED"/>
    <property type="match status" value="1"/>
</dbReference>
<dbReference type="InterPro" id="IPR011004">
    <property type="entry name" value="Trimer_LpxA-like_sf"/>
</dbReference>
<gene>
    <name evidence="1" type="ORF">DW206_24350</name>
</gene>